<proteinExistence type="predicted"/>
<reference evidence="3" key="1">
    <citation type="journal article" date="2019" name="Int. J. Syst. Evol. Microbiol.">
        <title>The Global Catalogue of Microorganisms (GCM) 10K type strain sequencing project: providing services to taxonomists for standard genome sequencing and annotation.</title>
        <authorList>
            <consortium name="The Broad Institute Genomics Platform"/>
            <consortium name="The Broad Institute Genome Sequencing Center for Infectious Disease"/>
            <person name="Wu L."/>
            <person name="Ma J."/>
        </authorList>
    </citation>
    <scope>NUCLEOTIDE SEQUENCE [LARGE SCALE GENOMIC DNA]</scope>
    <source>
        <strain evidence="3">CECT 8064</strain>
    </source>
</reference>
<keyword evidence="1" id="KW-0812">Transmembrane</keyword>
<name>A0ABV9BJ17_9ACTN</name>
<sequence>MERDERQELAVTIGLLLLVGGVLLGDALFGPWPTLAVGVTFVLVHYLGPHAGGEVAVRRFARRLRRYH</sequence>
<accession>A0ABV9BJ17</accession>
<dbReference type="RefSeq" id="WP_358239328.1">
    <property type="nucleotide sequence ID" value="NZ_JBHSFS010000005.1"/>
</dbReference>
<feature type="transmembrane region" description="Helical" evidence="1">
    <location>
        <begin position="9"/>
        <end position="29"/>
    </location>
</feature>
<keyword evidence="3" id="KW-1185">Reference proteome</keyword>
<protein>
    <submittedName>
        <fullName evidence="2">Uncharacterized protein</fullName>
    </submittedName>
</protein>
<evidence type="ECO:0000313" key="2">
    <source>
        <dbReference type="EMBL" id="MFC4514076.1"/>
    </source>
</evidence>
<keyword evidence="1" id="KW-0472">Membrane</keyword>
<feature type="transmembrane region" description="Helical" evidence="1">
    <location>
        <begin position="35"/>
        <end position="57"/>
    </location>
</feature>
<keyword evidence="1" id="KW-1133">Transmembrane helix</keyword>
<gene>
    <name evidence="2" type="ORF">ACFPEN_14105</name>
</gene>
<organism evidence="2 3">
    <name type="scientific">Streptomyces ehimensis</name>
    <dbReference type="NCBI Taxonomy" id="68195"/>
    <lineage>
        <taxon>Bacteria</taxon>
        <taxon>Bacillati</taxon>
        <taxon>Actinomycetota</taxon>
        <taxon>Actinomycetes</taxon>
        <taxon>Kitasatosporales</taxon>
        <taxon>Streptomycetaceae</taxon>
        <taxon>Streptomyces</taxon>
    </lineage>
</organism>
<dbReference type="EMBL" id="JBHSFS010000005">
    <property type="protein sequence ID" value="MFC4514076.1"/>
    <property type="molecule type" value="Genomic_DNA"/>
</dbReference>
<evidence type="ECO:0000313" key="3">
    <source>
        <dbReference type="Proteomes" id="UP001595990"/>
    </source>
</evidence>
<comment type="caution">
    <text evidence="2">The sequence shown here is derived from an EMBL/GenBank/DDBJ whole genome shotgun (WGS) entry which is preliminary data.</text>
</comment>
<evidence type="ECO:0000256" key="1">
    <source>
        <dbReference type="SAM" id="Phobius"/>
    </source>
</evidence>
<dbReference type="Proteomes" id="UP001595990">
    <property type="component" value="Unassembled WGS sequence"/>
</dbReference>